<evidence type="ECO:0000313" key="1">
    <source>
        <dbReference type="EMBL" id="CCC94951.1"/>
    </source>
</evidence>
<proteinExistence type="predicted"/>
<accession>G0UZY2</accession>
<dbReference type="EMBL" id="HE575324">
    <property type="protein sequence ID" value="CCC94951.1"/>
    <property type="molecule type" value="Genomic_DNA"/>
</dbReference>
<name>G0UZY2_TRYCI</name>
<dbReference type="AlphaFoldDB" id="G0UZY2"/>
<reference evidence="1" key="1">
    <citation type="journal article" date="2012" name="Proc. Natl. Acad. Sci. U.S.A.">
        <title>Antigenic diversity is generated by distinct evolutionary mechanisms in African trypanosome species.</title>
        <authorList>
            <person name="Jackson A.P."/>
            <person name="Berry A."/>
            <person name="Aslett M."/>
            <person name="Allison H.C."/>
            <person name="Burton P."/>
            <person name="Vavrova-Anderson J."/>
            <person name="Brown R."/>
            <person name="Browne H."/>
            <person name="Corton N."/>
            <person name="Hauser H."/>
            <person name="Gamble J."/>
            <person name="Gilderthorp R."/>
            <person name="Marcello L."/>
            <person name="McQuillan J."/>
            <person name="Otto T.D."/>
            <person name="Quail M.A."/>
            <person name="Sanders M.J."/>
            <person name="van Tonder A."/>
            <person name="Ginger M.L."/>
            <person name="Field M.C."/>
            <person name="Barry J.D."/>
            <person name="Hertz-Fowler C."/>
            <person name="Berriman M."/>
        </authorList>
    </citation>
    <scope>NUCLEOTIDE SEQUENCE</scope>
    <source>
        <strain evidence="1">IL3000</strain>
    </source>
</reference>
<sequence length="140" mass="15364">MAQFILTSSNTSLRLLHVEKQEPLPKPLFVPLTAPSLIRAVLYYAAVQKPCLCFYHFGLCRLEYHSTHKLAGLGGNHLPADLLHPGPLHFRALLCVPLEVIPISEYLAPTLSYPLQPQGAVPSRACFISNGRAASHKQSA</sequence>
<organism evidence="1">
    <name type="scientific">Trypanosoma congolense (strain IL3000)</name>
    <dbReference type="NCBI Taxonomy" id="1068625"/>
    <lineage>
        <taxon>Eukaryota</taxon>
        <taxon>Discoba</taxon>
        <taxon>Euglenozoa</taxon>
        <taxon>Kinetoplastea</taxon>
        <taxon>Metakinetoplastina</taxon>
        <taxon>Trypanosomatida</taxon>
        <taxon>Trypanosomatidae</taxon>
        <taxon>Trypanosoma</taxon>
        <taxon>Nannomonas</taxon>
    </lineage>
</organism>
<protein>
    <submittedName>
        <fullName evidence="1">Uncharacterized protein</fullName>
    </submittedName>
</protein>
<gene>
    <name evidence="1" type="ORF">TCIL3000_11_3510</name>
</gene>